<feature type="transmembrane region" description="Helical" evidence="6">
    <location>
        <begin position="163"/>
        <end position="182"/>
    </location>
</feature>
<dbReference type="InterPro" id="IPR014756">
    <property type="entry name" value="Ig_E-set"/>
</dbReference>
<comment type="subcellular location">
    <subcellularLocation>
        <location evidence="1">Cell envelope</location>
    </subcellularLocation>
</comment>
<dbReference type="GO" id="GO:0030313">
    <property type="term" value="C:cell envelope"/>
    <property type="evidence" value="ECO:0007669"/>
    <property type="project" value="UniProtKB-SubCell"/>
</dbReference>
<dbReference type="PANTHER" id="PTHR34820">
    <property type="entry name" value="INNER MEMBRANE PROTEIN YEBZ"/>
    <property type="match status" value="1"/>
</dbReference>
<evidence type="ECO:0000313" key="8">
    <source>
        <dbReference type="EMBL" id="RKR91186.1"/>
    </source>
</evidence>
<accession>A0A495JQB8</accession>
<sequence>MRVGRIVARMVLPAVAGLAVLLAGVPAAAPAWAHSRLLGTNPADGTTVTSPVAAVRLTFDELVRADLSTVVVEDANQRRYADGPVQVLDHEMSQPVHPLGSGDYRVAWRAISADGHPVQGEFRFSVALPPGQEPAPPVQPAPPVEAAPVGATTTTPAGPDRRWWWVGGAVALVAVAAGLIRVRHGRAARTR</sequence>
<comment type="caution">
    <text evidence="8">The sequence shown here is derived from an EMBL/GenBank/DDBJ whole genome shotgun (WGS) entry which is preliminary data.</text>
</comment>
<dbReference type="PANTHER" id="PTHR34820:SF4">
    <property type="entry name" value="INNER MEMBRANE PROTEIN YEBZ"/>
    <property type="match status" value="1"/>
</dbReference>
<keyword evidence="6" id="KW-0472">Membrane</keyword>
<evidence type="ECO:0000256" key="4">
    <source>
        <dbReference type="ARBA" id="ARBA00023008"/>
    </source>
</evidence>
<dbReference type="EMBL" id="RBKT01000001">
    <property type="protein sequence ID" value="RKR91186.1"/>
    <property type="molecule type" value="Genomic_DNA"/>
</dbReference>
<keyword evidence="2" id="KW-0479">Metal-binding</keyword>
<dbReference type="InterPro" id="IPR007348">
    <property type="entry name" value="CopC_dom"/>
</dbReference>
<dbReference type="Pfam" id="PF04234">
    <property type="entry name" value="CopC"/>
    <property type="match status" value="1"/>
</dbReference>
<dbReference type="OrthoDB" id="5242236at2"/>
<feature type="domain" description="CopC" evidence="7">
    <location>
        <begin position="34"/>
        <end position="126"/>
    </location>
</feature>
<feature type="region of interest" description="Disordered" evidence="5">
    <location>
        <begin position="130"/>
        <end position="155"/>
    </location>
</feature>
<dbReference type="GO" id="GO:0005886">
    <property type="term" value="C:plasma membrane"/>
    <property type="evidence" value="ECO:0007669"/>
    <property type="project" value="TreeGrafter"/>
</dbReference>
<dbReference type="InterPro" id="IPR032694">
    <property type="entry name" value="CopC/D"/>
</dbReference>
<keyword evidence="3" id="KW-0732">Signal</keyword>
<proteinExistence type="predicted"/>
<dbReference type="GO" id="GO:0006825">
    <property type="term" value="P:copper ion transport"/>
    <property type="evidence" value="ECO:0007669"/>
    <property type="project" value="InterPro"/>
</dbReference>
<evidence type="ECO:0000256" key="3">
    <source>
        <dbReference type="ARBA" id="ARBA00022729"/>
    </source>
</evidence>
<name>A0A495JQB8_9ACTN</name>
<keyword evidence="6" id="KW-1133">Transmembrane helix</keyword>
<evidence type="ECO:0000259" key="7">
    <source>
        <dbReference type="Pfam" id="PF04234"/>
    </source>
</evidence>
<dbReference type="GO" id="GO:0046688">
    <property type="term" value="P:response to copper ion"/>
    <property type="evidence" value="ECO:0007669"/>
    <property type="project" value="InterPro"/>
</dbReference>
<dbReference type="Proteomes" id="UP000277671">
    <property type="component" value="Unassembled WGS sequence"/>
</dbReference>
<dbReference type="RefSeq" id="WP_147457133.1">
    <property type="nucleotide sequence ID" value="NZ_RBKT01000001.1"/>
</dbReference>
<dbReference type="Gene3D" id="2.60.40.1220">
    <property type="match status" value="1"/>
</dbReference>
<gene>
    <name evidence="8" type="ORF">BDK92_5578</name>
</gene>
<evidence type="ECO:0000313" key="9">
    <source>
        <dbReference type="Proteomes" id="UP000277671"/>
    </source>
</evidence>
<dbReference type="GO" id="GO:0042597">
    <property type="term" value="C:periplasmic space"/>
    <property type="evidence" value="ECO:0007669"/>
    <property type="project" value="InterPro"/>
</dbReference>
<protein>
    <recommendedName>
        <fullName evidence="7">CopC domain-containing protein</fullName>
    </recommendedName>
</protein>
<evidence type="ECO:0000256" key="1">
    <source>
        <dbReference type="ARBA" id="ARBA00004196"/>
    </source>
</evidence>
<evidence type="ECO:0000256" key="5">
    <source>
        <dbReference type="SAM" id="MobiDB-lite"/>
    </source>
</evidence>
<keyword evidence="4" id="KW-0186">Copper</keyword>
<reference evidence="8 9" key="1">
    <citation type="submission" date="2018-10" db="EMBL/GenBank/DDBJ databases">
        <title>Sequencing the genomes of 1000 actinobacteria strains.</title>
        <authorList>
            <person name="Klenk H.-P."/>
        </authorList>
    </citation>
    <scope>NUCLEOTIDE SEQUENCE [LARGE SCALE GENOMIC DNA]</scope>
    <source>
        <strain evidence="8 9">DSM 45175</strain>
    </source>
</reference>
<dbReference type="InterPro" id="IPR014755">
    <property type="entry name" value="Cu-Rt/internalin_Ig-like"/>
</dbReference>
<dbReference type="GO" id="GO:0005507">
    <property type="term" value="F:copper ion binding"/>
    <property type="evidence" value="ECO:0007669"/>
    <property type="project" value="InterPro"/>
</dbReference>
<feature type="compositionally biased region" description="Low complexity" evidence="5">
    <location>
        <begin position="146"/>
        <end position="155"/>
    </location>
</feature>
<evidence type="ECO:0000256" key="2">
    <source>
        <dbReference type="ARBA" id="ARBA00022723"/>
    </source>
</evidence>
<keyword evidence="9" id="KW-1185">Reference proteome</keyword>
<dbReference type="AlphaFoldDB" id="A0A495JQB8"/>
<feature type="compositionally biased region" description="Pro residues" evidence="5">
    <location>
        <begin position="131"/>
        <end position="145"/>
    </location>
</feature>
<organism evidence="8 9">
    <name type="scientific">Micromonospora pisi</name>
    <dbReference type="NCBI Taxonomy" id="589240"/>
    <lineage>
        <taxon>Bacteria</taxon>
        <taxon>Bacillati</taxon>
        <taxon>Actinomycetota</taxon>
        <taxon>Actinomycetes</taxon>
        <taxon>Micromonosporales</taxon>
        <taxon>Micromonosporaceae</taxon>
        <taxon>Micromonospora</taxon>
    </lineage>
</organism>
<dbReference type="SUPFAM" id="SSF81296">
    <property type="entry name" value="E set domains"/>
    <property type="match status" value="1"/>
</dbReference>
<keyword evidence="6" id="KW-0812">Transmembrane</keyword>
<evidence type="ECO:0000256" key="6">
    <source>
        <dbReference type="SAM" id="Phobius"/>
    </source>
</evidence>